<protein>
    <submittedName>
        <fullName evidence="1">Phosphatases II</fullName>
    </submittedName>
</protein>
<name>A0ACD0P358_9BASI</name>
<sequence>WVIPFRLAASSTPRSARDVQACSHPSLGITLIITLTEEEPLPSDWFPHGMRNTFLPIKNGGQPSLEESHAFTGIVAQEIASGGKVLVHCGGGKGRAGSLIASWLSAFGFTSPSLEIETLAGGFRAWVGQGEWSYPAMGASQSIEAIRSLRPGSIETVEQETFVRKWNQFIAKEGPWPKRIQEPVDSEPSIDSGGESLERALQDVDLVVLVGLPGSGKSTFRKLLCQRDPDRWASVSGDEDGGRRAIERALCNHSRGKRGLVIDRTNITPSSRKEILRLAQHSIKVIAIHFDFPPELCKSRATLRLGHPTLRPSSAGRVIEAFAKELVKPERFEGFSSVITISSIRAAQTLATILSPVQLFKFPRTPHILDLGAASPDDLVLDGWMERHREDLYKVLDRGNQDFPERWILFGEWMAAVHSIHYTHLPSLFLAYDIYDRKEGIFLTHHEMVKALSETEIPTVPLLSITREIPTARELVGMTQERSRFLEGRREGIYVRIEDGSRVKSRGKVVREDFIAGNVHWTKNLLSWNGVREDLWE</sequence>
<evidence type="ECO:0000313" key="2">
    <source>
        <dbReference type="Proteomes" id="UP000245626"/>
    </source>
</evidence>
<gene>
    <name evidence="1" type="ORF">IE53DRAFT_311939</name>
</gene>
<dbReference type="EMBL" id="KZ819772">
    <property type="protein sequence ID" value="PWN52514.1"/>
    <property type="molecule type" value="Genomic_DNA"/>
</dbReference>
<evidence type="ECO:0000313" key="1">
    <source>
        <dbReference type="EMBL" id="PWN52514.1"/>
    </source>
</evidence>
<keyword evidence="2" id="KW-1185">Reference proteome</keyword>
<proteinExistence type="predicted"/>
<feature type="non-terminal residue" evidence="1">
    <location>
        <position position="1"/>
    </location>
</feature>
<reference evidence="1 2" key="1">
    <citation type="journal article" date="2018" name="Mol. Biol. Evol.">
        <title>Broad Genomic Sampling Reveals a Smut Pathogenic Ancestry of the Fungal Clade Ustilaginomycotina.</title>
        <authorList>
            <person name="Kijpornyongpan T."/>
            <person name="Mondo S.J."/>
            <person name="Barry K."/>
            <person name="Sandor L."/>
            <person name="Lee J."/>
            <person name="Lipzen A."/>
            <person name="Pangilinan J."/>
            <person name="LaButti K."/>
            <person name="Hainaut M."/>
            <person name="Henrissat B."/>
            <person name="Grigoriev I.V."/>
            <person name="Spatafora J.W."/>
            <person name="Aime M.C."/>
        </authorList>
    </citation>
    <scope>NUCLEOTIDE SEQUENCE [LARGE SCALE GENOMIC DNA]</scope>
    <source>
        <strain evidence="1 2">SA 807</strain>
    </source>
</reference>
<organism evidence="1 2">
    <name type="scientific">Violaceomyces palustris</name>
    <dbReference type="NCBI Taxonomy" id="1673888"/>
    <lineage>
        <taxon>Eukaryota</taxon>
        <taxon>Fungi</taxon>
        <taxon>Dikarya</taxon>
        <taxon>Basidiomycota</taxon>
        <taxon>Ustilaginomycotina</taxon>
        <taxon>Ustilaginomycetes</taxon>
        <taxon>Violaceomycetales</taxon>
        <taxon>Violaceomycetaceae</taxon>
        <taxon>Violaceomyces</taxon>
    </lineage>
</organism>
<accession>A0ACD0P358</accession>
<dbReference type="Proteomes" id="UP000245626">
    <property type="component" value="Unassembled WGS sequence"/>
</dbReference>